<feature type="region of interest" description="Disordered" evidence="1">
    <location>
        <begin position="1"/>
        <end position="21"/>
    </location>
</feature>
<evidence type="ECO:0000313" key="2">
    <source>
        <dbReference type="EMBL" id="GLR91028.1"/>
    </source>
</evidence>
<gene>
    <name evidence="2" type="ORF">GCM10007857_77440</name>
</gene>
<protein>
    <submittedName>
        <fullName evidence="2">Uncharacterized protein</fullName>
    </submittedName>
</protein>
<organism evidence="2 3">
    <name type="scientific">Bradyrhizobium iriomotense</name>
    <dbReference type="NCBI Taxonomy" id="441950"/>
    <lineage>
        <taxon>Bacteria</taxon>
        <taxon>Pseudomonadati</taxon>
        <taxon>Pseudomonadota</taxon>
        <taxon>Alphaproteobacteria</taxon>
        <taxon>Hyphomicrobiales</taxon>
        <taxon>Nitrobacteraceae</taxon>
        <taxon>Bradyrhizobium</taxon>
    </lineage>
</organism>
<evidence type="ECO:0000256" key="1">
    <source>
        <dbReference type="SAM" id="MobiDB-lite"/>
    </source>
</evidence>
<keyword evidence="3" id="KW-1185">Reference proteome</keyword>
<dbReference type="EMBL" id="BSOW01000041">
    <property type="protein sequence ID" value="GLR91028.1"/>
    <property type="molecule type" value="Genomic_DNA"/>
</dbReference>
<evidence type="ECO:0000313" key="3">
    <source>
        <dbReference type="Proteomes" id="UP001156905"/>
    </source>
</evidence>
<name>A0ABQ6BFU2_9BRAD</name>
<reference evidence="3" key="1">
    <citation type="journal article" date="2019" name="Int. J. Syst. Evol. Microbiol.">
        <title>The Global Catalogue of Microorganisms (GCM) 10K type strain sequencing project: providing services to taxonomists for standard genome sequencing and annotation.</title>
        <authorList>
            <consortium name="The Broad Institute Genomics Platform"/>
            <consortium name="The Broad Institute Genome Sequencing Center for Infectious Disease"/>
            <person name="Wu L."/>
            <person name="Ma J."/>
        </authorList>
    </citation>
    <scope>NUCLEOTIDE SEQUENCE [LARGE SCALE GENOMIC DNA]</scope>
    <source>
        <strain evidence="3">NBRC 102520</strain>
    </source>
</reference>
<proteinExistence type="predicted"/>
<sequence>MYGGTGGSGRPANPFLPMNGTFAGNHKTPDGRLCISVHPSARPQTINPKIIDQIVLVENICGQSIRVQVCYAGSSDCIIVPLAGYQRLQRTLGIASGSTYFRYEFRELF</sequence>
<accession>A0ABQ6BFU2</accession>
<dbReference type="Proteomes" id="UP001156905">
    <property type="component" value="Unassembled WGS sequence"/>
</dbReference>
<comment type="caution">
    <text evidence="2">The sequence shown here is derived from an EMBL/GenBank/DDBJ whole genome shotgun (WGS) entry which is preliminary data.</text>
</comment>